<sequence>MKGSLVLLSSLAVPVFALPWCSPEEQSVEPAAGSSSEPQHLAIGLDIQITKELKEALKNPKSEPTELAKQICAHPSAAFQCDNECWKHGGFVPKSATPNDCRKKKNLPELGPGEPVGAVFSMNIALYESLGCRDNVVTPQCLGYSFVCNSNIDSSPEVHAKCKTWRFTHHLEATAETEPKHGGSEPGPNPGKNTTSQQSTVTSQTAQLPTTTATTRETASRTSKSKDAASEPSRAPAESQAEIPSTSHTDTSTTKPVMKPEISVAHPQAPPAPKETESHESDSAMETLCYSAGPSQKRKIDE</sequence>
<reference evidence="3" key="1">
    <citation type="submission" date="2021-09" db="EMBL/GenBank/DDBJ databases">
        <title>A high-quality genome of the endoparasitic fungus Hirsutella rhossiliensis with a comparison of Hirsutella genomes reveals transposable elements contributing to genome size variation.</title>
        <authorList>
            <person name="Lin R."/>
            <person name="Jiao Y."/>
            <person name="Sun X."/>
            <person name="Ling J."/>
            <person name="Xie B."/>
            <person name="Cheng X."/>
        </authorList>
    </citation>
    <scope>NUCLEOTIDE SEQUENCE</scope>
    <source>
        <strain evidence="3">HR02</strain>
    </source>
</reference>
<dbReference type="RefSeq" id="XP_044716106.1">
    <property type="nucleotide sequence ID" value="XM_044868751.1"/>
</dbReference>
<dbReference type="GeneID" id="68359409"/>
<dbReference type="AlphaFoldDB" id="A0A9P8SDC9"/>
<protein>
    <submittedName>
        <fullName evidence="3">Uncharacterized protein</fullName>
    </submittedName>
</protein>
<comment type="caution">
    <text evidence="3">The sequence shown here is derived from an EMBL/GenBank/DDBJ whole genome shotgun (WGS) entry which is preliminary data.</text>
</comment>
<organism evidence="3 4">
    <name type="scientific">Hirsutella rhossiliensis</name>
    <dbReference type="NCBI Taxonomy" id="111463"/>
    <lineage>
        <taxon>Eukaryota</taxon>
        <taxon>Fungi</taxon>
        <taxon>Dikarya</taxon>
        <taxon>Ascomycota</taxon>
        <taxon>Pezizomycotina</taxon>
        <taxon>Sordariomycetes</taxon>
        <taxon>Hypocreomycetidae</taxon>
        <taxon>Hypocreales</taxon>
        <taxon>Ophiocordycipitaceae</taxon>
        <taxon>Hirsutella</taxon>
    </lineage>
</organism>
<evidence type="ECO:0000256" key="2">
    <source>
        <dbReference type="SAM" id="SignalP"/>
    </source>
</evidence>
<feature type="compositionally biased region" description="Basic and acidic residues" evidence="1">
    <location>
        <begin position="174"/>
        <end position="183"/>
    </location>
</feature>
<feature type="compositionally biased region" description="Low complexity" evidence="1">
    <location>
        <begin position="194"/>
        <end position="222"/>
    </location>
</feature>
<proteinExistence type="predicted"/>
<accession>A0A9P8SDC9</accession>
<dbReference type="Proteomes" id="UP000824596">
    <property type="component" value="Unassembled WGS sequence"/>
</dbReference>
<evidence type="ECO:0000313" key="4">
    <source>
        <dbReference type="Proteomes" id="UP000824596"/>
    </source>
</evidence>
<dbReference type="EMBL" id="JAIZPD010000015">
    <property type="protein sequence ID" value="KAH0958593.1"/>
    <property type="molecule type" value="Genomic_DNA"/>
</dbReference>
<gene>
    <name evidence="3" type="ORF">HRG_10280</name>
</gene>
<name>A0A9P8SDC9_9HYPO</name>
<evidence type="ECO:0000256" key="1">
    <source>
        <dbReference type="SAM" id="MobiDB-lite"/>
    </source>
</evidence>
<keyword evidence="4" id="KW-1185">Reference proteome</keyword>
<feature type="compositionally biased region" description="Polar residues" evidence="1">
    <location>
        <begin position="243"/>
        <end position="255"/>
    </location>
</feature>
<feature type="chain" id="PRO_5040369023" evidence="2">
    <location>
        <begin position="18"/>
        <end position="302"/>
    </location>
</feature>
<feature type="region of interest" description="Disordered" evidence="1">
    <location>
        <begin position="174"/>
        <end position="302"/>
    </location>
</feature>
<evidence type="ECO:0000313" key="3">
    <source>
        <dbReference type="EMBL" id="KAH0958593.1"/>
    </source>
</evidence>
<feature type="signal peptide" evidence="2">
    <location>
        <begin position="1"/>
        <end position="17"/>
    </location>
</feature>
<keyword evidence="2" id="KW-0732">Signal</keyword>
<feature type="compositionally biased region" description="Low complexity" evidence="1">
    <location>
        <begin position="230"/>
        <end position="242"/>
    </location>
</feature>